<dbReference type="EMBL" id="CAKMRJ010005523">
    <property type="protein sequence ID" value="CAH1446764.1"/>
    <property type="molecule type" value="Genomic_DNA"/>
</dbReference>
<dbReference type="PANTHER" id="PTHR36617">
    <property type="entry name" value="PROTEIN, PUTATIVE-RELATED"/>
    <property type="match status" value="1"/>
</dbReference>
<sequence length="196" mass="22992">MAKIPSVKWRKALMGKEKGGLGIGSLEDMNKALLAKWCWRYKTEQGALWIQIIDIIHGKYTCMEESRTVKSSFTWRQIVKQWNLLQSWELDPKTLIKKQIGNERSTFFWYDWWIGERPLKEEFQKLFHIDNNQRATVEDRIGINGGSWNWQGIIRDGRSKKELDKLMEKLSFVTLSETYDCCRCHGGPKGQFTVLG</sequence>
<reference evidence="1 2" key="1">
    <citation type="submission" date="2022-01" db="EMBL/GenBank/DDBJ databases">
        <authorList>
            <person name="Xiong W."/>
            <person name="Schranz E."/>
        </authorList>
    </citation>
    <scope>NUCLEOTIDE SEQUENCE [LARGE SCALE GENOMIC DNA]</scope>
</reference>
<evidence type="ECO:0000313" key="1">
    <source>
        <dbReference type="EMBL" id="CAH1446764.1"/>
    </source>
</evidence>
<dbReference type="Proteomes" id="UP001157418">
    <property type="component" value="Unassembled WGS sequence"/>
</dbReference>
<dbReference type="PANTHER" id="PTHR36617:SF5">
    <property type="entry name" value="OS05G0421675 PROTEIN"/>
    <property type="match status" value="1"/>
</dbReference>
<keyword evidence="2" id="KW-1185">Reference proteome</keyword>
<accession>A0AAU9P9D2</accession>
<evidence type="ECO:0008006" key="3">
    <source>
        <dbReference type="Google" id="ProtNLM"/>
    </source>
</evidence>
<dbReference type="AlphaFoldDB" id="A0AAU9P9D2"/>
<organism evidence="1 2">
    <name type="scientific">Lactuca virosa</name>
    <dbReference type="NCBI Taxonomy" id="75947"/>
    <lineage>
        <taxon>Eukaryota</taxon>
        <taxon>Viridiplantae</taxon>
        <taxon>Streptophyta</taxon>
        <taxon>Embryophyta</taxon>
        <taxon>Tracheophyta</taxon>
        <taxon>Spermatophyta</taxon>
        <taxon>Magnoliopsida</taxon>
        <taxon>eudicotyledons</taxon>
        <taxon>Gunneridae</taxon>
        <taxon>Pentapetalae</taxon>
        <taxon>asterids</taxon>
        <taxon>campanulids</taxon>
        <taxon>Asterales</taxon>
        <taxon>Asteraceae</taxon>
        <taxon>Cichorioideae</taxon>
        <taxon>Cichorieae</taxon>
        <taxon>Lactucinae</taxon>
        <taxon>Lactuca</taxon>
    </lineage>
</organism>
<protein>
    <recommendedName>
        <fullName evidence="3">Reverse transcriptase zinc-binding domain-containing protein</fullName>
    </recommendedName>
</protein>
<evidence type="ECO:0000313" key="2">
    <source>
        <dbReference type="Proteomes" id="UP001157418"/>
    </source>
</evidence>
<name>A0AAU9P9D2_9ASTR</name>
<comment type="caution">
    <text evidence="1">The sequence shown here is derived from an EMBL/GenBank/DDBJ whole genome shotgun (WGS) entry which is preliminary data.</text>
</comment>
<proteinExistence type="predicted"/>
<gene>
    <name evidence="1" type="ORF">LVIROSA_LOCUS32434</name>
</gene>